<dbReference type="OrthoDB" id="9808690at2"/>
<name>A0A1I1FDW2_9BACT</name>
<dbReference type="Pfam" id="PF07853">
    <property type="entry name" value="DUF1648"/>
    <property type="match status" value="1"/>
</dbReference>
<sequence length="165" mass="18777">MKTRNPRPRLRVELTAADRFLEWIGAGILLFLIGFSVFVYLHLPEIIPTHYDLHGQTDANGSKTSIFTLPLVALVLFVGMSILNQYPHNFNYLTEITPENAPQQYKNATQMIRIAKLCIVLIFSLIAVSTYLVANHYIENLTIWLVPVVLLLSFAPLVWFIGRHA</sequence>
<proteinExistence type="predicted"/>
<feature type="transmembrane region" description="Helical" evidence="1">
    <location>
        <begin position="114"/>
        <end position="138"/>
    </location>
</feature>
<dbReference type="STRING" id="927664.SAMN05421780_102150"/>
<accession>A0A1I1FDW2</accession>
<feature type="domain" description="DUF1648" evidence="2">
    <location>
        <begin position="28"/>
        <end position="73"/>
    </location>
</feature>
<gene>
    <name evidence="3" type="ORF">SAMN05421780_102150</name>
</gene>
<keyword evidence="1" id="KW-0812">Transmembrane</keyword>
<dbReference type="InterPro" id="IPR012867">
    <property type="entry name" value="DUF1648"/>
</dbReference>
<evidence type="ECO:0000313" key="3">
    <source>
        <dbReference type="EMBL" id="SFB97587.1"/>
    </source>
</evidence>
<keyword evidence="1" id="KW-0472">Membrane</keyword>
<dbReference type="RefSeq" id="WP_091508327.1">
    <property type="nucleotide sequence ID" value="NZ_FOLE01000002.1"/>
</dbReference>
<reference evidence="3 4" key="1">
    <citation type="submission" date="2016-10" db="EMBL/GenBank/DDBJ databases">
        <authorList>
            <person name="de Groot N.N."/>
        </authorList>
    </citation>
    <scope>NUCLEOTIDE SEQUENCE [LARGE SCALE GENOMIC DNA]</scope>
    <source>
        <strain evidence="3 4">DSM 6793</strain>
    </source>
</reference>
<evidence type="ECO:0000259" key="2">
    <source>
        <dbReference type="Pfam" id="PF07853"/>
    </source>
</evidence>
<feature type="transmembrane region" description="Helical" evidence="1">
    <location>
        <begin position="144"/>
        <end position="162"/>
    </location>
</feature>
<feature type="transmembrane region" description="Helical" evidence="1">
    <location>
        <begin position="20"/>
        <end position="43"/>
    </location>
</feature>
<dbReference type="EMBL" id="FOLE01000002">
    <property type="protein sequence ID" value="SFB97587.1"/>
    <property type="molecule type" value="Genomic_DNA"/>
</dbReference>
<feature type="transmembrane region" description="Helical" evidence="1">
    <location>
        <begin position="63"/>
        <end position="83"/>
    </location>
</feature>
<organism evidence="3 4">
    <name type="scientific">Flexibacter flexilis DSM 6793</name>
    <dbReference type="NCBI Taxonomy" id="927664"/>
    <lineage>
        <taxon>Bacteria</taxon>
        <taxon>Pseudomonadati</taxon>
        <taxon>Bacteroidota</taxon>
        <taxon>Cytophagia</taxon>
        <taxon>Cytophagales</taxon>
        <taxon>Flexibacteraceae</taxon>
        <taxon>Flexibacter</taxon>
    </lineage>
</organism>
<dbReference type="AlphaFoldDB" id="A0A1I1FDW2"/>
<keyword evidence="4" id="KW-1185">Reference proteome</keyword>
<evidence type="ECO:0000313" key="4">
    <source>
        <dbReference type="Proteomes" id="UP000199514"/>
    </source>
</evidence>
<dbReference type="Proteomes" id="UP000199514">
    <property type="component" value="Unassembled WGS sequence"/>
</dbReference>
<protein>
    <recommendedName>
        <fullName evidence="2">DUF1648 domain-containing protein</fullName>
    </recommendedName>
</protein>
<evidence type="ECO:0000256" key="1">
    <source>
        <dbReference type="SAM" id="Phobius"/>
    </source>
</evidence>
<keyword evidence="1" id="KW-1133">Transmembrane helix</keyword>